<name>A0A7D6C5V8_9ACTN</name>
<dbReference type="AlphaFoldDB" id="A0A7D6C5V8"/>
<accession>A0A7D6C5V8</accession>
<dbReference type="Pfam" id="PF19450">
    <property type="entry name" value="DUF5988"/>
    <property type="match status" value="1"/>
</dbReference>
<organism evidence="1">
    <name type="scientific">Micromonospora carbonacea</name>
    <dbReference type="NCBI Taxonomy" id="47853"/>
    <lineage>
        <taxon>Bacteria</taxon>
        <taxon>Bacillati</taxon>
        <taxon>Actinomycetota</taxon>
        <taxon>Actinomycetes</taxon>
        <taxon>Micromonosporales</taxon>
        <taxon>Micromonosporaceae</taxon>
        <taxon>Micromonospora</taxon>
    </lineage>
</organism>
<sequence length="74" mass="8066">MDAQLGSAPTVVDALLRGGPATLPEKLRRQRVPGATDKIKVPYLAGYEHFERDGTVAPDGLVVFRWTGRTFVAE</sequence>
<protein>
    <submittedName>
        <fullName evidence="1">Uncharacterized protein</fullName>
    </submittedName>
</protein>
<dbReference type="InterPro" id="IPR046030">
    <property type="entry name" value="DUF5988"/>
</dbReference>
<gene>
    <name evidence="1" type="ORF">HZU44_18905</name>
</gene>
<evidence type="ECO:0000313" key="1">
    <source>
        <dbReference type="EMBL" id="QLJ96947.1"/>
    </source>
</evidence>
<reference evidence="1" key="1">
    <citation type="submission" date="2020-08" db="EMBL/GenBank/DDBJ databases">
        <title>A bifunctional nitrone conjugated secondary metabolite targeting the ribosome.</title>
        <authorList>
            <person name="Limbrick E.M."/>
            <person name="Graf M."/>
            <person name="Derewacz D.K."/>
            <person name="Nguyen F."/>
            <person name="Spraggins J.M."/>
            <person name="Wieland M."/>
            <person name="Ynigez-Gutierrez A.E."/>
            <person name="Reisman B.J."/>
            <person name="Zinshteyn B."/>
            <person name="McCulloch K."/>
            <person name="Iverson T.M."/>
            <person name="Green R."/>
            <person name="Wilson D.N."/>
            <person name="Bachmann B.O."/>
        </authorList>
    </citation>
    <scope>NUCLEOTIDE SEQUENCE</scope>
    <source>
        <strain evidence="1">Africana</strain>
    </source>
</reference>
<proteinExistence type="predicted"/>
<dbReference type="EMBL" id="CP058905">
    <property type="protein sequence ID" value="QLJ96947.1"/>
    <property type="molecule type" value="Genomic_DNA"/>
</dbReference>